<dbReference type="InterPro" id="IPR036322">
    <property type="entry name" value="WD40_repeat_dom_sf"/>
</dbReference>
<evidence type="ECO:0000256" key="3">
    <source>
        <dbReference type="PROSITE-ProRule" id="PRU00221"/>
    </source>
</evidence>
<dbReference type="SUPFAM" id="SSF50978">
    <property type="entry name" value="WD40 repeat-like"/>
    <property type="match status" value="1"/>
</dbReference>
<protein>
    <submittedName>
        <fullName evidence="4">Mitotic checkpoint protein BUB3</fullName>
    </submittedName>
</protein>
<feature type="repeat" description="WD" evidence="3">
    <location>
        <begin position="92"/>
        <end position="133"/>
    </location>
</feature>
<dbReference type="PROSITE" id="PS50082">
    <property type="entry name" value="WD_REPEATS_2"/>
    <property type="match status" value="2"/>
</dbReference>
<dbReference type="PANTHER" id="PTHR10971">
    <property type="entry name" value="MRNA EXPORT FACTOR AND BUB3"/>
    <property type="match status" value="1"/>
</dbReference>
<feature type="repeat" description="WD" evidence="3">
    <location>
        <begin position="240"/>
        <end position="274"/>
    </location>
</feature>
<evidence type="ECO:0000313" key="5">
    <source>
        <dbReference type="Proteomes" id="UP001281761"/>
    </source>
</evidence>
<gene>
    <name evidence="4" type="ORF">BLNAU_12708</name>
</gene>
<keyword evidence="2" id="KW-0677">Repeat</keyword>
<organism evidence="4 5">
    <name type="scientific">Blattamonas nauphoetae</name>
    <dbReference type="NCBI Taxonomy" id="2049346"/>
    <lineage>
        <taxon>Eukaryota</taxon>
        <taxon>Metamonada</taxon>
        <taxon>Preaxostyla</taxon>
        <taxon>Oxymonadida</taxon>
        <taxon>Blattamonas</taxon>
    </lineage>
</organism>
<dbReference type="Pfam" id="PF00400">
    <property type="entry name" value="WD40"/>
    <property type="match status" value="4"/>
</dbReference>
<name>A0ABQ9XND2_9EUKA</name>
<dbReference type="InterPro" id="IPR001680">
    <property type="entry name" value="WD40_rpt"/>
</dbReference>
<evidence type="ECO:0000256" key="1">
    <source>
        <dbReference type="ARBA" id="ARBA00022574"/>
    </source>
</evidence>
<proteinExistence type="predicted"/>
<keyword evidence="5" id="KW-1185">Reference proteome</keyword>
<sequence>MTQAEQTQTIANPPDDGITTVNYLCDNTHLFVSSWDDKLRLYNCPNNTLVHSWEETCPVLSCSSDEFGNGYSSLANGDVKLYDISTQNSFTLGKHDAAVKFLKFNFGTRLLVSGSWDGTVRQWDPRNPDRKSVSTTSVPGKVFALDSLKDKIVVCLSSGRIQTYDGRNMLSPLFDTESPLKMQMRAVGIFLSLEGYVVGGTEGKVGVEYFLDGQGGTRTRNYQFRCHRVKTADQEEVHPVNAIDFHPIHGTFATGGCDGVVNIWDGENRKRLAHFQDFPTSISSLSFSPNGQFLAIASSYTWEKGDIEHPKDQIFIRTLLEADTKRKIIA</sequence>
<comment type="caution">
    <text evidence="4">The sequence shown here is derived from an EMBL/GenBank/DDBJ whole genome shotgun (WGS) entry which is preliminary data.</text>
</comment>
<reference evidence="4 5" key="1">
    <citation type="journal article" date="2022" name="bioRxiv">
        <title>Genomics of Preaxostyla Flagellates Illuminates Evolutionary Transitions and the Path Towards Mitochondrial Loss.</title>
        <authorList>
            <person name="Novak L.V.F."/>
            <person name="Treitli S.C."/>
            <person name="Pyrih J."/>
            <person name="Halakuc P."/>
            <person name="Pipaliya S.V."/>
            <person name="Vacek V."/>
            <person name="Brzon O."/>
            <person name="Soukal P."/>
            <person name="Eme L."/>
            <person name="Dacks J.B."/>
            <person name="Karnkowska A."/>
            <person name="Elias M."/>
            <person name="Hampl V."/>
        </authorList>
    </citation>
    <scope>NUCLEOTIDE SEQUENCE [LARGE SCALE GENOMIC DNA]</scope>
    <source>
        <strain evidence="4">NAU3</strain>
        <tissue evidence="4">Gut</tissue>
    </source>
</reference>
<evidence type="ECO:0000313" key="4">
    <source>
        <dbReference type="EMBL" id="KAK2952299.1"/>
    </source>
</evidence>
<keyword evidence="1 3" id="KW-0853">WD repeat</keyword>
<dbReference type="PROSITE" id="PS50294">
    <property type="entry name" value="WD_REPEATS_REGION"/>
    <property type="match status" value="1"/>
</dbReference>
<dbReference type="Gene3D" id="2.130.10.10">
    <property type="entry name" value="YVTN repeat-like/Quinoprotein amine dehydrogenase"/>
    <property type="match status" value="1"/>
</dbReference>
<accession>A0ABQ9XND2</accession>
<dbReference type="SMART" id="SM00320">
    <property type="entry name" value="WD40"/>
    <property type="match status" value="5"/>
</dbReference>
<dbReference type="Proteomes" id="UP001281761">
    <property type="component" value="Unassembled WGS sequence"/>
</dbReference>
<dbReference type="EMBL" id="JARBJD010000105">
    <property type="protein sequence ID" value="KAK2952299.1"/>
    <property type="molecule type" value="Genomic_DNA"/>
</dbReference>
<dbReference type="InterPro" id="IPR015943">
    <property type="entry name" value="WD40/YVTN_repeat-like_dom_sf"/>
</dbReference>
<evidence type="ECO:0000256" key="2">
    <source>
        <dbReference type="ARBA" id="ARBA00022737"/>
    </source>
</evidence>